<accession>A0A3A9WBL8</accession>
<evidence type="ECO:0000313" key="4">
    <source>
        <dbReference type="EMBL" id="RKN24492.1"/>
    </source>
</evidence>
<dbReference type="InterPro" id="IPR028087">
    <property type="entry name" value="Tad_N"/>
</dbReference>
<dbReference type="OrthoDB" id="4335608at2"/>
<feature type="transmembrane region" description="Helical" evidence="1">
    <location>
        <begin position="20"/>
        <end position="38"/>
    </location>
</feature>
<protein>
    <recommendedName>
        <fullName evidence="2">Putative Flp pilus-assembly TadG-like N-terminal domain-containing protein</fullName>
    </recommendedName>
</protein>
<sequence length="127" mass="12712">MRRGADLARRAGDQGSATVWAVLCATLLCLLFAAVLALGQVTGARQRAAAAADLAALAAADVALDGREAACATAERVAAAQHARVVRCHLGGEIADLTAEARAGPYAVRVRARAGPADAPISGAAAR</sequence>
<evidence type="ECO:0000256" key="1">
    <source>
        <dbReference type="SAM" id="Phobius"/>
    </source>
</evidence>
<evidence type="ECO:0000313" key="6">
    <source>
        <dbReference type="Proteomes" id="UP000275024"/>
    </source>
</evidence>
<keyword evidence="5" id="KW-1185">Reference proteome</keyword>
<dbReference type="Proteomes" id="UP000268652">
    <property type="component" value="Unassembled WGS sequence"/>
</dbReference>
<dbReference type="NCBIfam" id="TIGR03816">
    <property type="entry name" value="tadE_like_DECH"/>
    <property type="match status" value="1"/>
</dbReference>
<proteinExistence type="predicted"/>
<reference evidence="5 6" key="1">
    <citation type="submission" date="2018-09" db="EMBL/GenBank/DDBJ databases">
        <title>Streptomyces sp. nov. DS1-2, an endophytic actinomycete isolated from roots of Dendrobium scabrilingue.</title>
        <authorList>
            <person name="Kuncharoen N."/>
            <person name="Kudo T."/>
            <person name="Ohkuma M."/>
            <person name="Yuki M."/>
            <person name="Tanasupawat S."/>
        </authorList>
    </citation>
    <scope>NUCLEOTIDE SEQUENCE [LARGE SCALE GENOMIC DNA]</scope>
    <source>
        <strain evidence="3 6">AZ1-7</strain>
        <strain evidence="4 5">DS1-2</strain>
    </source>
</reference>
<dbReference type="EMBL" id="RBDY01000006">
    <property type="protein sequence ID" value="RKN24492.1"/>
    <property type="molecule type" value="Genomic_DNA"/>
</dbReference>
<keyword evidence="1" id="KW-1133">Transmembrane helix</keyword>
<organism evidence="3 6">
    <name type="scientific">Streptomyces radicis</name>
    <dbReference type="NCBI Taxonomy" id="1750517"/>
    <lineage>
        <taxon>Bacteria</taxon>
        <taxon>Bacillati</taxon>
        <taxon>Actinomycetota</taxon>
        <taxon>Actinomycetes</taxon>
        <taxon>Kitasatosporales</taxon>
        <taxon>Streptomycetaceae</taxon>
        <taxon>Streptomyces</taxon>
    </lineage>
</organism>
<evidence type="ECO:0000259" key="2">
    <source>
        <dbReference type="Pfam" id="PF13400"/>
    </source>
</evidence>
<dbReference type="Pfam" id="PF13400">
    <property type="entry name" value="Tad"/>
    <property type="match status" value="1"/>
</dbReference>
<gene>
    <name evidence="4" type="ORF">D7318_11535</name>
    <name evidence="3" type="ORF">D7319_10355</name>
</gene>
<keyword evidence="1" id="KW-0812">Transmembrane</keyword>
<dbReference type="InterPro" id="IPR021202">
    <property type="entry name" value="Rv3654c-like"/>
</dbReference>
<comment type="caution">
    <text evidence="3">The sequence shown here is derived from an EMBL/GenBank/DDBJ whole genome shotgun (WGS) entry which is preliminary data.</text>
</comment>
<dbReference type="Proteomes" id="UP000275024">
    <property type="component" value="Unassembled WGS sequence"/>
</dbReference>
<dbReference type="RefSeq" id="WP_120696828.1">
    <property type="nucleotide sequence ID" value="NZ_RBDX01000006.1"/>
</dbReference>
<dbReference type="EMBL" id="RBDX01000006">
    <property type="protein sequence ID" value="RKN10150.1"/>
    <property type="molecule type" value="Genomic_DNA"/>
</dbReference>
<name>A0A3A9WBL8_9ACTN</name>
<feature type="domain" description="Putative Flp pilus-assembly TadG-like N-terminal" evidence="2">
    <location>
        <begin position="15"/>
        <end position="61"/>
    </location>
</feature>
<keyword evidence="1" id="KW-0472">Membrane</keyword>
<dbReference type="AlphaFoldDB" id="A0A3A9WBL8"/>
<evidence type="ECO:0000313" key="3">
    <source>
        <dbReference type="EMBL" id="RKN10150.1"/>
    </source>
</evidence>
<evidence type="ECO:0000313" key="5">
    <source>
        <dbReference type="Proteomes" id="UP000268652"/>
    </source>
</evidence>